<evidence type="ECO:0000313" key="2">
    <source>
        <dbReference type="Proteomes" id="UP001138757"/>
    </source>
</evidence>
<protein>
    <submittedName>
        <fullName evidence="1">Flagellar biosynthesis protein</fullName>
    </submittedName>
</protein>
<sequence length="221" mass="23564">MSKIWSSEQMGGVEPITGWGNFGSLGNSGRAFRTLYSDEQGSRAWNVTHPGQTTHAPGVLEDVDPVEQAAQEAFVQGFQEGERVTREALEQDDAARRDLTTAIELIAKAGEGTLATMISQAVIRLVGQIIGDVAVDEQVLQARCAAVAACIDSDDAKTVLEVNPEDLPLLDMAQTGVALAANPDLPRGSVRLATADGWVEDGPDVRIARLKALMDDMEGHI</sequence>
<dbReference type="AlphaFoldDB" id="A0A9X1DAP6"/>
<dbReference type="EMBL" id="JAHGAW010000003">
    <property type="protein sequence ID" value="MBT2186487.1"/>
    <property type="molecule type" value="Genomic_DNA"/>
</dbReference>
<dbReference type="Proteomes" id="UP001138757">
    <property type="component" value="Unassembled WGS sequence"/>
</dbReference>
<gene>
    <name evidence="1" type="ORF">KK488_05945</name>
</gene>
<name>A0A9X1DAP6_9SPHN</name>
<reference evidence="1" key="1">
    <citation type="submission" date="2021-05" db="EMBL/GenBank/DDBJ databases">
        <title>Genome of Sphingobium sp. strain.</title>
        <authorList>
            <person name="Fan R."/>
        </authorList>
    </citation>
    <scope>NUCLEOTIDE SEQUENCE</scope>
    <source>
        <strain evidence="1">H33</strain>
    </source>
</reference>
<keyword evidence="1" id="KW-0969">Cilium</keyword>
<keyword evidence="2" id="KW-1185">Reference proteome</keyword>
<keyword evidence="1" id="KW-0282">Flagellum</keyword>
<accession>A0A9X1DAP6</accession>
<proteinExistence type="predicted"/>
<dbReference type="RefSeq" id="WP_214622219.1">
    <property type="nucleotide sequence ID" value="NZ_JAHGAW010000003.1"/>
</dbReference>
<organism evidence="1 2">
    <name type="scientific">Sphingobium nicotianae</name>
    <dbReference type="NCBI Taxonomy" id="2782607"/>
    <lineage>
        <taxon>Bacteria</taxon>
        <taxon>Pseudomonadati</taxon>
        <taxon>Pseudomonadota</taxon>
        <taxon>Alphaproteobacteria</taxon>
        <taxon>Sphingomonadales</taxon>
        <taxon>Sphingomonadaceae</taxon>
        <taxon>Sphingobium</taxon>
    </lineage>
</organism>
<evidence type="ECO:0000313" key="1">
    <source>
        <dbReference type="EMBL" id="MBT2186487.1"/>
    </source>
</evidence>
<keyword evidence="1" id="KW-0966">Cell projection</keyword>
<comment type="caution">
    <text evidence="1">The sequence shown here is derived from an EMBL/GenBank/DDBJ whole genome shotgun (WGS) entry which is preliminary data.</text>
</comment>